<feature type="compositionally biased region" description="Polar residues" evidence="2">
    <location>
        <begin position="14"/>
        <end position="30"/>
    </location>
</feature>
<dbReference type="RefSeq" id="XP_001581656.1">
    <property type="nucleotide sequence ID" value="XM_001581606.1"/>
</dbReference>
<evidence type="ECO:0000313" key="4">
    <source>
        <dbReference type="Proteomes" id="UP000001542"/>
    </source>
</evidence>
<dbReference type="EMBL" id="DS113196">
    <property type="protein sequence ID" value="EAY20670.1"/>
    <property type="molecule type" value="Genomic_DNA"/>
</dbReference>
<dbReference type="Pfam" id="PF14645">
    <property type="entry name" value="Chibby"/>
    <property type="match status" value="1"/>
</dbReference>
<proteinExistence type="predicted"/>
<dbReference type="AlphaFoldDB" id="A2DG43"/>
<organism evidence="3 4">
    <name type="scientific">Trichomonas vaginalis (strain ATCC PRA-98 / G3)</name>
    <dbReference type="NCBI Taxonomy" id="412133"/>
    <lineage>
        <taxon>Eukaryota</taxon>
        <taxon>Metamonada</taxon>
        <taxon>Parabasalia</taxon>
        <taxon>Trichomonadida</taxon>
        <taxon>Trichomonadidae</taxon>
        <taxon>Trichomonas</taxon>
    </lineage>
</organism>
<reference evidence="3" key="1">
    <citation type="submission" date="2006-10" db="EMBL/GenBank/DDBJ databases">
        <authorList>
            <person name="Amadeo P."/>
            <person name="Zhao Q."/>
            <person name="Wortman J."/>
            <person name="Fraser-Liggett C."/>
            <person name="Carlton J."/>
        </authorList>
    </citation>
    <scope>NUCLEOTIDE SEQUENCE</scope>
    <source>
        <strain evidence="3">G3</strain>
    </source>
</reference>
<feature type="region of interest" description="Disordered" evidence="2">
    <location>
        <begin position="1"/>
        <end position="31"/>
    </location>
</feature>
<dbReference type="VEuPathDB" id="TrichDB:TVAGG3_0953710"/>
<dbReference type="InterPro" id="IPR028118">
    <property type="entry name" value="Chibby_fam"/>
</dbReference>
<dbReference type="Proteomes" id="UP000001542">
    <property type="component" value="Unassembled WGS sequence"/>
</dbReference>
<keyword evidence="4" id="KW-1185">Reference proteome</keyword>
<protein>
    <submittedName>
        <fullName evidence="3">Uncharacterized protein</fullName>
    </submittedName>
</protein>
<evidence type="ECO:0000256" key="1">
    <source>
        <dbReference type="SAM" id="Coils"/>
    </source>
</evidence>
<dbReference type="SMR" id="A2DG43"/>
<dbReference type="VEuPathDB" id="TrichDB:TVAG_163660"/>
<sequence length="176" mass="20542">MNSTTTSDTEESSKQTYSNAPLTSISSLTDRSAERDDLFPLPNVPEYGSSPIPISRWTKPTFIERNFGKRKPQNFYFNFTPESLTPFELNLGDLHYRWVDGFWFNLGTDYEAACVEMTEKRKQEYIEENEQLRAEIEILLDLNTDYEMKKAHLREKLQDLEDLIRSYPGVMDDSSD</sequence>
<accession>A2DG43</accession>
<keyword evidence="1" id="KW-0175">Coiled coil</keyword>
<reference evidence="3" key="2">
    <citation type="journal article" date="2007" name="Science">
        <title>Draft genome sequence of the sexually transmitted pathogen Trichomonas vaginalis.</title>
        <authorList>
            <person name="Carlton J.M."/>
            <person name="Hirt R.P."/>
            <person name="Silva J.C."/>
            <person name="Delcher A.L."/>
            <person name="Schatz M."/>
            <person name="Zhao Q."/>
            <person name="Wortman J.R."/>
            <person name="Bidwell S.L."/>
            <person name="Alsmark U.C.M."/>
            <person name="Besteiro S."/>
            <person name="Sicheritz-Ponten T."/>
            <person name="Noel C.J."/>
            <person name="Dacks J.B."/>
            <person name="Foster P.G."/>
            <person name="Simillion C."/>
            <person name="Van de Peer Y."/>
            <person name="Miranda-Saavedra D."/>
            <person name="Barton G.J."/>
            <person name="Westrop G.D."/>
            <person name="Mueller S."/>
            <person name="Dessi D."/>
            <person name="Fiori P.L."/>
            <person name="Ren Q."/>
            <person name="Paulsen I."/>
            <person name="Zhang H."/>
            <person name="Bastida-Corcuera F.D."/>
            <person name="Simoes-Barbosa A."/>
            <person name="Brown M.T."/>
            <person name="Hayes R.D."/>
            <person name="Mukherjee M."/>
            <person name="Okumura C.Y."/>
            <person name="Schneider R."/>
            <person name="Smith A.J."/>
            <person name="Vanacova S."/>
            <person name="Villalvazo M."/>
            <person name="Haas B.J."/>
            <person name="Pertea M."/>
            <person name="Feldblyum T.V."/>
            <person name="Utterback T.R."/>
            <person name="Shu C.L."/>
            <person name="Osoegawa K."/>
            <person name="de Jong P.J."/>
            <person name="Hrdy I."/>
            <person name="Horvathova L."/>
            <person name="Zubacova Z."/>
            <person name="Dolezal P."/>
            <person name="Malik S.B."/>
            <person name="Logsdon J.M. Jr."/>
            <person name="Henze K."/>
            <person name="Gupta A."/>
            <person name="Wang C.C."/>
            <person name="Dunne R.L."/>
            <person name="Upcroft J.A."/>
            <person name="Upcroft P."/>
            <person name="White O."/>
            <person name="Salzberg S.L."/>
            <person name="Tang P."/>
            <person name="Chiu C.-H."/>
            <person name="Lee Y.-S."/>
            <person name="Embley T.M."/>
            <person name="Coombs G.H."/>
            <person name="Mottram J.C."/>
            <person name="Tachezy J."/>
            <person name="Fraser-Liggett C.M."/>
            <person name="Johnson P.J."/>
        </authorList>
    </citation>
    <scope>NUCLEOTIDE SEQUENCE [LARGE SCALE GENOMIC DNA]</scope>
    <source>
        <strain evidence="3">G3</strain>
    </source>
</reference>
<evidence type="ECO:0000313" key="3">
    <source>
        <dbReference type="EMBL" id="EAY20670.1"/>
    </source>
</evidence>
<gene>
    <name evidence="3" type="ORF">TVAG_163660</name>
</gene>
<evidence type="ECO:0000256" key="2">
    <source>
        <dbReference type="SAM" id="MobiDB-lite"/>
    </source>
</evidence>
<name>A2DG43_TRIV3</name>
<dbReference type="InParanoid" id="A2DG43"/>
<dbReference type="KEGG" id="tva:5466213"/>
<feature type="coiled-coil region" evidence="1">
    <location>
        <begin position="115"/>
        <end position="163"/>
    </location>
</feature>